<dbReference type="Gene3D" id="1.20.120.1780">
    <property type="entry name" value="UbiA prenyltransferase"/>
    <property type="match status" value="1"/>
</dbReference>
<name>F0T9N1_METLA</name>
<dbReference type="EC" id="2.5.1.42" evidence="6"/>
<evidence type="ECO:0000256" key="1">
    <source>
        <dbReference type="ARBA" id="ARBA00004651"/>
    </source>
</evidence>
<dbReference type="GeneID" id="10278142"/>
<dbReference type="Pfam" id="PF01040">
    <property type="entry name" value="UbiA"/>
    <property type="match status" value="1"/>
</dbReference>
<keyword evidence="3 5" id="KW-1133">Transmembrane helix</keyword>
<keyword evidence="7" id="KW-1185">Reference proteome</keyword>
<keyword evidence="6" id="KW-0808">Transferase</keyword>
<evidence type="ECO:0000256" key="2">
    <source>
        <dbReference type="ARBA" id="ARBA00022692"/>
    </source>
</evidence>
<evidence type="ECO:0000313" key="7">
    <source>
        <dbReference type="Proteomes" id="UP000007490"/>
    </source>
</evidence>
<dbReference type="CDD" id="cd13961">
    <property type="entry name" value="PT_UbiA_DGGGPS"/>
    <property type="match status" value="1"/>
</dbReference>
<dbReference type="PANTHER" id="PTHR42723">
    <property type="entry name" value="CHLOROPHYLL SYNTHASE"/>
    <property type="match status" value="1"/>
</dbReference>
<dbReference type="Gene3D" id="1.10.357.140">
    <property type="entry name" value="UbiA prenyltransferase"/>
    <property type="match status" value="1"/>
</dbReference>
<dbReference type="AlphaFoldDB" id="F0T9N1"/>
<feature type="transmembrane region" description="Helical" evidence="5">
    <location>
        <begin position="37"/>
        <end position="61"/>
    </location>
</feature>
<evidence type="ECO:0000256" key="3">
    <source>
        <dbReference type="ARBA" id="ARBA00022989"/>
    </source>
</evidence>
<proteinExistence type="predicted"/>
<keyword evidence="4 5" id="KW-0472">Membrane</keyword>
<feature type="transmembrane region" description="Helical" evidence="5">
    <location>
        <begin position="261"/>
        <end position="280"/>
    </location>
</feature>
<dbReference type="InterPro" id="IPR044878">
    <property type="entry name" value="UbiA_sf"/>
</dbReference>
<protein>
    <submittedName>
        <fullName evidence="6">Geranylgeranylglycerol-phosphate geranylgeranyltransferase</fullName>
        <ecNumber evidence="6">2.5.1.42</ecNumber>
    </submittedName>
</protein>
<dbReference type="HOGENOM" id="CLU_073311_1_1_2"/>
<feature type="transmembrane region" description="Helical" evidence="5">
    <location>
        <begin position="201"/>
        <end position="224"/>
    </location>
</feature>
<dbReference type="STRING" id="877455.Metbo_1685"/>
<feature type="transmembrane region" description="Helical" evidence="5">
    <location>
        <begin position="230"/>
        <end position="249"/>
    </location>
</feature>
<dbReference type="eggNOG" id="arCOG00476">
    <property type="taxonomic scope" value="Archaea"/>
</dbReference>
<dbReference type="GO" id="GO:0047295">
    <property type="term" value="F:geranylgeranylglycerol-phosphate geranylgeranyltransferase activity"/>
    <property type="evidence" value="ECO:0007669"/>
    <property type="project" value="UniProtKB-EC"/>
</dbReference>
<feature type="transmembrane region" description="Helical" evidence="5">
    <location>
        <begin position="157"/>
        <end position="180"/>
    </location>
</feature>
<dbReference type="InterPro" id="IPR000537">
    <property type="entry name" value="UbiA_prenyltransferase"/>
</dbReference>
<gene>
    <name evidence="6" type="ordered locus">Metbo_1685</name>
</gene>
<reference evidence="6 7" key="2">
    <citation type="journal article" date="2014" name="Int. J. Syst. Evol. Microbiol.">
        <title>Methanobacterium paludis sp. nov. and a novel strain of Methanobacterium lacus isolated from northern peatlands.</title>
        <authorList>
            <person name="Cadillo-Quiroz H."/>
            <person name="Brauer S.L."/>
            <person name="Goodson N."/>
            <person name="Yavitt J.B."/>
            <person name="Zinder S.H."/>
        </authorList>
    </citation>
    <scope>NUCLEOTIDE SEQUENCE [LARGE SCALE GENOMIC DNA]</scope>
    <source>
        <strain evidence="6 7">AL-21</strain>
    </source>
</reference>
<comment type="subcellular location">
    <subcellularLocation>
        <location evidence="1">Cell membrane</location>
        <topology evidence="1">Multi-pass membrane protein</topology>
    </subcellularLocation>
</comment>
<organism evidence="6 7">
    <name type="scientific">Methanobacterium lacus (strain AL-21)</name>
    <dbReference type="NCBI Taxonomy" id="877455"/>
    <lineage>
        <taxon>Archaea</taxon>
        <taxon>Methanobacteriati</taxon>
        <taxon>Methanobacteriota</taxon>
        <taxon>Methanomada group</taxon>
        <taxon>Methanobacteria</taxon>
        <taxon>Methanobacteriales</taxon>
        <taxon>Methanobacteriaceae</taxon>
        <taxon>Methanobacterium</taxon>
    </lineage>
</organism>
<dbReference type="KEGG" id="mel:Metbo_1685"/>
<dbReference type="OrthoDB" id="11851at2157"/>
<evidence type="ECO:0000256" key="4">
    <source>
        <dbReference type="ARBA" id="ARBA00023136"/>
    </source>
</evidence>
<keyword evidence="2 5" id="KW-0812">Transmembrane</keyword>
<dbReference type="EMBL" id="CP002551">
    <property type="protein sequence ID" value="ADZ09910.1"/>
    <property type="molecule type" value="Genomic_DNA"/>
</dbReference>
<dbReference type="PANTHER" id="PTHR42723:SF1">
    <property type="entry name" value="CHLOROPHYLL SYNTHASE, CHLOROPLASTIC"/>
    <property type="match status" value="1"/>
</dbReference>
<evidence type="ECO:0000313" key="6">
    <source>
        <dbReference type="EMBL" id="ADZ09910.1"/>
    </source>
</evidence>
<dbReference type="GO" id="GO:0005886">
    <property type="term" value="C:plasma membrane"/>
    <property type="evidence" value="ECO:0007669"/>
    <property type="project" value="UniProtKB-SubCell"/>
</dbReference>
<reference evidence="7" key="1">
    <citation type="submission" date="2011-02" db="EMBL/GenBank/DDBJ databases">
        <title>Complete sequence of Methanobacterium sp. AL-21.</title>
        <authorList>
            <consortium name="US DOE Joint Genome Institute"/>
            <person name="Lucas S."/>
            <person name="Copeland A."/>
            <person name="Lapidus A."/>
            <person name="Cheng J.-F."/>
            <person name="Goodwin L."/>
            <person name="Pitluck S."/>
            <person name="Chertkov O."/>
            <person name="Detter J.C."/>
            <person name="Han C."/>
            <person name="Tapia R."/>
            <person name="Land M."/>
            <person name="Hauser L."/>
            <person name="Kyrpides N."/>
            <person name="Ivanova N."/>
            <person name="Mikhailova N."/>
            <person name="Pagani I."/>
            <person name="Cadillo-Quiroz H."/>
            <person name="Imachi H."/>
            <person name="Zinder S."/>
            <person name="Liu W."/>
            <person name="Woyke T."/>
        </authorList>
    </citation>
    <scope>NUCLEOTIDE SEQUENCE [LARGE SCALE GENOMIC DNA]</scope>
    <source>
        <strain evidence="7">AL-21</strain>
    </source>
</reference>
<evidence type="ECO:0000256" key="5">
    <source>
        <dbReference type="SAM" id="Phobius"/>
    </source>
</evidence>
<feature type="transmembrane region" description="Helical" evidence="5">
    <location>
        <begin position="130"/>
        <end position="151"/>
    </location>
</feature>
<dbReference type="RefSeq" id="WP_013645261.1">
    <property type="nucleotide sequence ID" value="NC_015216.1"/>
</dbReference>
<dbReference type="InterPro" id="IPR050475">
    <property type="entry name" value="Prenyltransferase_related"/>
</dbReference>
<dbReference type="Proteomes" id="UP000007490">
    <property type="component" value="Chromosome"/>
</dbReference>
<accession>F0T9N1</accession>
<dbReference type="NCBIfam" id="NF009523">
    <property type="entry name" value="PRK12884.1"/>
    <property type="match status" value="1"/>
</dbReference>
<sequence>MEKLKAIIQLIRPELPLAGGICVIAGQIIVLQNLPSLYVGLLGFLTGFFISSAAMVTNDYFDLEVDRVNHPQRPLPSGKISLSEIKVLTAILSILGFLTAALLGPLTLALSIFLWVVAIMYNWKCKETGLLGNVMVAISVTGFFIFGGLSVGGLINGIIWIFGALAFLFDLAEEIAGDAMDMEGDKERSSKTIARTHGKKYALTVSSTLYSFLVILSLVPLIMGWLDLKFLYIFIPLDMAIIYLALKILKTTTAEEGRKRIRQLFLTMTAFVIIFVALSLL</sequence>